<name>A0A9Q1BIV2_HOLLE</name>
<keyword evidence="1" id="KW-0378">Hydrolase</keyword>
<organism evidence="1 2">
    <name type="scientific">Holothuria leucospilota</name>
    <name type="common">Black long sea cucumber</name>
    <name type="synonym">Mertensiothuria leucospilota</name>
    <dbReference type="NCBI Taxonomy" id="206669"/>
    <lineage>
        <taxon>Eukaryota</taxon>
        <taxon>Metazoa</taxon>
        <taxon>Echinodermata</taxon>
        <taxon>Eleutherozoa</taxon>
        <taxon>Echinozoa</taxon>
        <taxon>Holothuroidea</taxon>
        <taxon>Aspidochirotacea</taxon>
        <taxon>Aspidochirotida</taxon>
        <taxon>Holothuriidae</taxon>
        <taxon>Holothuria</taxon>
    </lineage>
</organism>
<proteinExistence type="predicted"/>
<dbReference type="Proteomes" id="UP001152320">
    <property type="component" value="Chromosome 16"/>
</dbReference>
<accession>A0A9Q1BIV2</accession>
<sequence length="99" mass="11388">MLEFCFETGRQLKMAWVLLSFPQQENLHTRRLKSCSRSESSMNFQPVLSLAGRSHKQKKLLDAAEWILDLGPKSTMNAILEHIPVQQRQTVLFSATETK</sequence>
<dbReference type="GO" id="GO:0004386">
    <property type="term" value="F:helicase activity"/>
    <property type="evidence" value="ECO:0007669"/>
    <property type="project" value="UniProtKB-KW"/>
</dbReference>
<keyword evidence="1" id="KW-0547">Nucleotide-binding</keyword>
<dbReference type="AlphaFoldDB" id="A0A9Q1BIV2"/>
<evidence type="ECO:0000313" key="2">
    <source>
        <dbReference type="Proteomes" id="UP001152320"/>
    </source>
</evidence>
<keyword evidence="1" id="KW-0067">ATP-binding</keyword>
<reference evidence="1" key="1">
    <citation type="submission" date="2021-10" db="EMBL/GenBank/DDBJ databases">
        <title>Tropical sea cucumber genome reveals ecological adaptation and Cuvierian tubules defense mechanism.</title>
        <authorList>
            <person name="Chen T."/>
        </authorList>
    </citation>
    <scope>NUCLEOTIDE SEQUENCE</scope>
    <source>
        <strain evidence="1">Nanhai2018</strain>
        <tissue evidence="1">Muscle</tissue>
    </source>
</reference>
<keyword evidence="2" id="KW-1185">Reference proteome</keyword>
<keyword evidence="1" id="KW-0347">Helicase</keyword>
<dbReference type="EMBL" id="JAIZAY010000016">
    <property type="protein sequence ID" value="KAJ8027407.1"/>
    <property type="molecule type" value="Genomic_DNA"/>
</dbReference>
<dbReference type="OrthoDB" id="7396459at2759"/>
<gene>
    <name evidence="1" type="ORF">HOLleu_32540</name>
</gene>
<protein>
    <submittedName>
        <fullName evidence="1">ATP-dependent RNA helicase DBP4</fullName>
    </submittedName>
</protein>
<comment type="caution">
    <text evidence="1">The sequence shown here is derived from an EMBL/GenBank/DDBJ whole genome shotgun (WGS) entry which is preliminary data.</text>
</comment>
<evidence type="ECO:0000313" key="1">
    <source>
        <dbReference type="EMBL" id="KAJ8027407.1"/>
    </source>
</evidence>